<feature type="transmembrane region" description="Helical" evidence="2">
    <location>
        <begin position="21"/>
        <end position="40"/>
    </location>
</feature>
<dbReference type="WBParaSite" id="PDA_v2.g229.t1">
    <property type="protein sequence ID" value="PDA_v2.g229.t1"/>
    <property type="gene ID" value="PDA_v2.g229"/>
</dbReference>
<evidence type="ECO:0000256" key="2">
    <source>
        <dbReference type="SAM" id="Phobius"/>
    </source>
</evidence>
<feature type="region of interest" description="Disordered" evidence="1">
    <location>
        <begin position="95"/>
        <end position="147"/>
    </location>
</feature>
<keyword evidence="2" id="KW-0472">Membrane</keyword>
<dbReference type="AlphaFoldDB" id="A0A914Q6Y8"/>
<organism evidence="3 4">
    <name type="scientific">Panagrolaimus davidi</name>
    <dbReference type="NCBI Taxonomy" id="227884"/>
    <lineage>
        <taxon>Eukaryota</taxon>
        <taxon>Metazoa</taxon>
        <taxon>Ecdysozoa</taxon>
        <taxon>Nematoda</taxon>
        <taxon>Chromadorea</taxon>
        <taxon>Rhabditida</taxon>
        <taxon>Tylenchina</taxon>
        <taxon>Panagrolaimomorpha</taxon>
        <taxon>Panagrolaimoidea</taxon>
        <taxon>Panagrolaimidae</taxon>
        <taxon>Panagrolaimus</taxon>
    </lineage>
</organism>
<dbReference type="Proteomes" id="UP000887578">
    <property type="component" value="Unplaced"/>
</dbReference>
<evidence type="ECO:0000313" key="3">
    <source>
        <dbReference type="Proteomes" id="UP000887578"/>
    </source>
</evidence>
<name>A0A914Q6Y8_9BILA</name>
<evidence type="ECO:0000256" key="1">
    <source>
        <dbReference type="SAM" id="MobiDB-lite"/>
    </source>
</evidence>
<feature type="compositionally biased region" description="Polar residues" evidence="1">
    <location>
        <begin position="110"/>
        <end position="120"/>
    </location>
</feature>
<accession>A0A914Q6Y8</accession>
<evidence type="ECO:0000313" key="4">
    <source>
        <dbReference type="WBParaSite" id="PDA_v2.g229.t1"/>
    </source>
</evidence>
<protein>
    <submittedName>
        <fullName evidence="4">Uncharacterized protein</fullName>
    </submittedName>
</protein>
<keyword evidence="2" id="KW-0812">Transmembrane</keyword>
<reference evidence="4" key="1">
    <citation type="submission" date="2022-11" db="UniProtKB">
        <authorList>
            <consortium name="WormBaseParasite"/>
        </authorList>
    </citation>
    <scope>IDENTIFICATION</scope>
</reference>
<keyword evidence="2" id="KW-1133">Transmembrane helix</keyword>
<sequence length="193" mass="21798">MLKKNLIRGGKKIATLQLPIKAHYLFVSFILALIIDNDIITDITAYEKSVEAVASDSFGDKHKKDLKNGISGSFRNEKHFFSSTFIIQNPFEIPRQQSDKTSPPEVSEFRASQSLKNPNEASGDAQHGIYPEHKSQQPPQKSAIGMQQYPCPQMSDPEIKMTSSYFLQKTVSETLNQADTEWKDVYLITPMSR</sequence>
<proteinExistence type="predicted"/>
<keyword evidence="3" id="KW-1185">Reference proteome</keyword>